<proteinExistence type="predicted"/>
<reference evidence="1" key="1">
    <citation type="journal article" date="2021" name="Proc. Natl. Acad. Sci. U.S.A.">
        <title>A Catalog of Tens of Thousands of Viruses from Human Metagenomes Reveals Hidden Associations with Chronic Diseases.</title>
        <authorList>
            <person name="Tisza M.J."/>
            <person name="Buck C.B."/>
        </authorList>
    </citation>
    <scope>NUCLEOTIDE SEQUENCE</scope>
    <source>
        <strain evidence="1">Ctai52</strain>
    </source>
</reference>
<dbReference type="EMBL" id="BK016258">
    <property type="protein sequence ID" value="DAG05386.1"/>
    <property type="molecule type" value="Genomic_DNA"/>
</dbReference>
<sequence length="120" mass="13876">MELKLNIYNELDEVVKTYTRQSYSIKMRLLKDIIVTLKIDELSKCFFDNSLESNTKLIELVAGYLNQAYDQVCELMKDVFPGLTDEEFLDTNINEVVKCIVDLGKYTFSTIKLATSNEKN</sequence>
<accession>A0A8S5VF54</accession>
<name>A0A8S5VF54_9CAUD</name>
<organism evidence="1">
    <name type="scientific">Myoviridae sp. ctai52</name>
    <dbReference type="NCBI Taxonomy" id="2825134"/>
    <lineage>
        <taxon>Viruses</taxon>
        <taxon>Duplodnaviria</taxon>
        <taxon>Heunggongvirae</taxon>
        <taxon>Uroviricota</taxon>
        <taxon>Caudoviricetes</taxon>
    </lineage>
</organism>
<protein>
    <submittedName>
        <fullName evidence="1">Uncharacterized protein</fullName>
    </submittedName>
</protein>
<evidence type="ECO:0000313" key="1">
    <source>
        <dbReference type="EMBL" id="DAG05386.1"/>
    </source>
</evidence>